<dbReference type="EMBL" id="FNUV01000003">
    <property type="protein sequence ID" value="SEF74995.1"/>
    <property type="molecule type" value="Genomic_DNA"/>
</dbReference>
<dbReference type="AlphaFoldDB" id="A0A1H5UIV1"/>
<accession>A0A1H5UIV1</accession>
<gene>
    <name evidence="1" type="ORF">SAMN05216354_1502</name>
</gene>
<sequence>MLYEEISKKVVHAAHLVHDELGFGFLEAVYGNALYKELCRMGIKCECQKTMDVFYKGDKVGHYIADMVIEDKIVVELKAVVDLRPEHEWQLINYLAASNMNLGLLINFGQSVKVKRKILTKDGKTDEKKAASFIKSRVIRA</sequence>
<dbReference type="Proteomes" id="UP000236735">
    <property type="component" value="Unassembled WGS sequence"/>
</dbReference>
<reference evidence="1 2" key="1">
    <citation type="submission" date="2016-10" db="EMBL/GenBank/DDBJ databases">
        <authorList>
            <person name="de Groot N.N."/>
        </authorList>
    </citation>
    <scope>NUCLEOTIDE SEQUENCE [LARGE SCALE GENOMIC DNA]</scope>
    <source>
        <strain evidence="1 2">AR32</strain>
    </source>
</reference>
<dbReference type="RefSeq" id="WP_103915556.1">
    <property type="nucleotide sequence ID" value="NZ_FNUV01000003.1"/>
</dbReference>
<dbReference type="InterPro" id="IPR026350">
    <property type="entry name" value="GxxExxY"/>
</dbReference>
<evidence type="ECO:0000313" key="2">
    <source>
        <dbReference type="Proteomes" id="UP000236735"/>
    </source>
</evidence>
<proteinExistence type="predicted"/>
<dbReference type="NCBIfam" id="TIGR04256">
    <property type="entry name" value="GxxExxY"/>
    <property type="match status" value="1"/>
</dbReference>
<dbReference type="Pfam" id="PF13366">
    <property type="entry name" value="PDDEXK_3"/>
    <property type="match status" value="1"/>
</dbReference>
<name>A0A1H5UIV1_XYLRU</name>
<protein>
    <submittedName>
        <fullName evidence="1">GxxExxY protein</fullName>
    </submittedName>
</protein>
<organism evidence="1 2">
    <name type="scientific">Xylanibacter ruminicola</name>
    <name type="common">Prevotella ruminicola</name>
    <dbReference type="NCBI Taxonomy" id="839"/>
    <lineage>
        <taxon>Bacteria</taxon>
        <taxon>Pseudomonadati</taxon>
        <taxon>Bacteroidota</taxon>
        <taxon>Bacteroidia</taxon>
        <taxon>Bacteroidales</taxon>
        <taxon>Prevotellaceae</taxon>
        <taxon>Xylanibacter</taxon>
    </lineage>
</organism>
<evidence type="ECO:0000313" key="1">
    <source>
        <dbReference type="EMBL" id="SEF74995.1"/>
    </source>
</evidence>